<keyword evidence="2" id="KW-1185">Reference proteome</keyword>
<dbReference type="AlphaFoldDB" id="A0A2T3P027"/>
<organism evidence="1 2">
    <name type="scientific">Photobacterium sanctipauli</name>
    <dbReference type="NCBI Taxonomy" id="1342794"/>
    <lineage>
        <taxon>Bacteria</taxon>
        <taxon>Pseudomonadati</taxon>
        <taxon>Pseudomonadota</taxon>
        <taxon>Gammaproteobacteria</taxon>
        <taxon>Vibrionales</taxon>
        <taxon>Vibrionaceae</taxon>
        <taxon>Photobacterium</taxon>
    </lineage>
</organism>
<dbReference type="EMBL" id="PYMA01000001">
    <property type="protein sequence ID" value="PSW21875.1"/>
    <property type="molecule type" value="Genomic_DNA"/>
</dbReference>
<comment type="caution">
    <text evidence="1">The sequence shown here is derived from an EMBL/GenBank/DDBJ whole genome shotgun (WGS) entry which is preliminary data.</text>
</comment>
<protein>
    <submittedName>
        <fullName evidence="1">Uncharacterized protein</fullName>
    </submittedName>
</protein>
<sequence length="73" mass="8536">MIAGKCLSRLKVNQGRGARIMDFTDKMKLRGKAEEDLYFAERDRKLIEAYHALKKQVPEELLNKEKQDLNTIK</sequence>
<evidence type="ECO:0000313" key="2">
    <source>
        <dbReference type="Proteomes" id="UP000241771"/>
    </source>
</evidence>
<proteinExistence type="predicted"/>
<reference evidence="1 2" key="1">
    <citation type="submission" date="2018-01" db="EMBL/GenBank/DDBJ databases">
        <title>Whole genome sequencing of Histamine producing bacteria.</title>
        <authorList>
            <person name="Butler K."/>
        </authorList>
    </citation>
    <scope>NUCLEOTIDE SEQUENCE [LARGE SCALE GENOMIC DNA]</scope>
    <source>
        <strain evidence="1 2">DSM 100436</strain>
    </source>
</reference>
<evidence type="ECO:0000313" key="1">
    <source>
        <dbReference type="EMBL" id="PSW21875.1"/>
    </source>
</evidence>
<name>A0A2T3P027_9GAMM</name>
<gene>
    <name evidence="1" type="ORF">C9I98_01000</name>
</gene>
<accession>A0A2T3P027</accession>
<dbReference type="Proteomes" id="UP000241771">
    <property type="component" value="Unassembled WGS sequence"/>
</dbReference>